<keyword evidence="4" id="KW-1185">Reference proteome</keyword>
<dbReference type="Pfam" id="PF24460">
    <property type="entry name" value="DUF7575"/>
    <property type="match status" value="1"/>
</dbReference>
<dbReference type="EMBL" id="JAMQOS010000001">
    <property type="protein sequence ID" value="MDS0281115.1"/>
    <property type="molecule type" value="Genomic_DNA"/>
</dbReference>
<sequence length="139" mass="15420">MSDTGRKRPWLAAILAFIYPGLGHVYLREWLRAVLWFGLVFSATALLVEESVMAPLSDGLSVDALLAVSQGIPTETSMVLFVITVFSMADAFYMATRENVETEVVEGTKCPNCGKELEDDLDFCHWCTTRLDGPAEPER</sequence>
<keyword evidence="1" id="KW-0472">Membrane</keyword>
<feature type="transmembrane region" description="Helical" evidence="1">
    <location>
        <begin position="33"/>
        <end position="56"/>
    </location>
</feature>
<dbReference type="InterPro" id="IPR055997">
    <property type="entry name" value="DUF7575"/>
</dbReference>
<accession>A0ABU2FK23</accession>
<dbReference type="RefSeq" id="WP_310898952.1">
    <property type="nucleotide sequence ID" value="NZ_JAMQOS010000001.1"/>
</dbReference>
<evidence type="ECO:0000256" key="1">
    <source>
        <dbReference type="SAM" id="Phobius"/>
    </source>
</evidence>
<name>A0ABU2FK23_9EURY</name>
<proteinExistence type="predicted"/>
<evidence type="ECO:0000313" key="3">
    <source>
        <dbReference type="EMBL" id="MDS0281115.1"/>
    </source>
</evidence>
<keyword evidence="1" id="KW-0812">Transmembrane</keyword>
<dbReference type="Proteomes" id="UP001268864">
    <property type="component" value="Unassembled WGS sequence"/>
</dbReference>
<gene>
    <name evidence="3" type="ORF">NDI86_03205</name>
</gene>
<protein>
    <submittedName>
        <fullName evidence="3">Zinc ribbon domain-containing protein</fullName>
    </submittedName>
</protein>
<comment type="caution">
    <text evidence="3">The sequence shown here is derived from an EMBL/GenBank/DDBJ whole genome shotgun (WGS) entry which is preliminary data.</text>
</comment>
<evidence type="ECO:0000313" key="4">
    <source>
        <dbReference type="Proteomes" id="UP001268864"/>
    </source>
</evidence>
<organism evidence="3 4">
    <name type="scientific">Haloarcula onubensis</name>
    <dbReference type="NCBI Taxonomy" id="2950539"/>
    <lineage>
        <taxon>Archaea</taxon>
        <taxon>Methanobacteriati</taxon>
        <taxon>Methanobacteriota</taxon>
        <taxon>Stenosarchaea group</taxon>
        <taxon>Halobacteria</taxon>
        <taxon>Halobacteriales</taxon>
        <taxon>Haloarculaceae</taxon>
        <taxon>Haloarcula</taxon>
    </lineage>
</organism>
<keyword evidence="1" id="KW-1133">Transmembrane helix</keyword>
<reference evidence="3 4" key="1">
    <citation type="submission" date="2022-06" db="EMBL/GenBank/DDBJ databases">
        <title>Halomicroarcula sp. a new haloarchaeum isolate from saline soil.</title>
        <authorList>
            <person name="Strakova D."/>
            <person name="Galisteo C."/>
            <person name="Sanchez-Porro C."/>
            <person name="Ventosa A."/>
        </authorList>
    </citation>
    <scope>NUCLEOTIDE SEQUENCE [LARGE SCALE GENOMIC DNA]</scope>
    <source>
        <strain evidence="3 4">S3CR25-11</strain>
    </source>
</reference>
<evidence type="ECO:0000259" key="2">
    <source>
        <dbReference type="Pfam" id="PF24460"/>
    </source>
</evidence>
<feature type="domain" description="DUF7575" evidence="2">
    <location>
        <begin position="106"/>
        <end position="132"/>
    </location>
</feature>
<feature type="transmembrane region" description="Helical" evidence="1">
    <location>
        <begin position="77"/>
        <end position="95"/>
    </location>
</feature>